<evidence type="ECO:0000313" key="2">
    <source>
        <dbReference type="EMBL" id="GIY69648.1"/>
    </source>
</evidence>
<proteinExistence type="predicted"/>
<comment type="caution">
    <text evidence="2">The sequence shown here is derived from an EMBL/GenBank/DDBJ whole genome shotgun (WGS) entry which is preliminary data.</text>
</comment>
<accession>A0AAV4VJE5</accession>
<dbReference type="AlphaFoldDB" id="A0AAV4VJE5"/>
<feature type="region of interest" description="Disordered" evidence="1">
    <location>
        <begin position="1"/>
        <end position="33"/>
    </location>
</feature>
<organism evidence="2 3">
    <name type="scientific">Caerostris extrusa</name>
    <name type="common">Bark spider</name>
    <name type="synonym">Caerostris bankana</name>
    <dbReference type="NCBI Taxonomy" id="172846"/>
    <lineage>
        <taxon>Eukaryota</taxon>
        <taxon>Metazoa</taxon>
        <taxon>Ecdysozoa</taxon>
        <taxon>Arthropoda</taxon>
        <taxon>Chelicerata</taxon>
        <taxon>Arachnida</taxon>
        <taxon>Araneae</taxon>
        <taxon>Araneomorphae</taxon>
        <taxon>Entelegynae</taxon>
        <taxon>Araneoidea</taxon>
        <taxon>Araneidae</taxon>
        <taxon>Caerostris</taxon>
    </lineage>
</organism>
<evidence type="ECO:0000313" key="3">
    <source>
        <dbReference type="Proteomes" id="UP001054945"/>
    </source>
</evidence>
<name>A0AAV4VJE5_CAEEX</name>
<sequence length="66" mass="7332">MAQYDHSVKSQYNSDPSGGQIHSLHEIPHPRRSPAVIMEIATPQPPLTPFPRPNLSELFVAQGSRD</sequence>
<dbReference type="EMBL" id="BPLR01014562">
    <property type="protein sequence ID" value="GIY69648.1"/>
    <property type="molecule type" value="Genomic_DNA"/>
</dbReference>
<protein>
    <submittedName>
        <fullName evidence="2">Uncharacterized protein</fullName>
    </submittedName>
</protein>
<keyword evidence="3" id="KW-1185">Reference proteome</keyword>
<dbReference type="Proteomes" id="UP001054945">
    <property type="component" value="Unassembled WGS sequence"/>
</dbReference>
<evidence type="ECO:0000256" key="1">
    <source>
        <dbReference type="SAM" id="MobiDB-lite"/>
    </source>
</evidence>
<reference evidence="2 3" key="1">
    <citation type="submission" date="2021-06" db="EMBL/GenBank/DDBJ databases">
        <title>Caerostris extrusa draft genome.</title>
        <authorList>
            <person name="Kono N."/>
            <person name="Arakawa K."/>
        </authorList>
    </citation>
    <scope>NUCLEOTIDE SEQUENCE [LARGE SCALE GENOMIC DNA]</scope>
</reference>
<gene>
    <name evidence="2" type="ORF">CEXT_185731</name>
</gene>